<evidence type="ECO:0000313" key="2">
    <source>
        <dbReference type="EMBL" id="MET4684981.1"/>
    </source>
</evidence>
<feature type="region of interest" description="Disordered" evidence="1">
    <location>
        <begin position="154"/>
        <end position="173"/>
    </location>
</feature>
<protein>
    <submittedName>
        <fullName evidence="2">Uncharacterized protein</fullName>
    </submittedName>
</protein>
<evidence type="ECO:0000313" key="3">
    <source>
        <dbReference type="Proteomes" id="UP001549313"/>
    </source>
</evidence>
<evidence type="ECO:0000256" key="1">
    <source>
        <dbReference type="SAM" id="MobiDB-lite"/>
    </source>
</evidence>
<reference evidence="2 3" key="1">
    <citation type="submission" date="2024-06" db="EMBL/GenBank/DDBJ databases">
        <title>Sorghum-associated microbial communities from plants grown in Nebraska, USA.</title>
        <authorList>
            <person name="Schachtman D."/>
        </authorList>
    </citation>
    <scope>NUCLEOTIDE SEQUENCE [LARGE SCALE GENOMIC DNA]</scope>
    <source>
        <strain evidence="2 3">2814</strain>
    </source>
</reference>
<name>A0ABV2REH9_9CAUL</name>
<gene>
    <name evidence="2" type="ORF">ABIE19_002930</name>
</gene>
<feature type="compositionally biased region" description="Polar residues" evidence="1">
    <location>
        <begin position="48"/>
        <end position="78"/>
    </location>
</feature>
<comment type="caution">
    <text evidence="2">The sequence shown here is derived from an EMBL/GenBank/DDBJ whole genome shotgun (WGS) entry which is preliminary data.</text>
</comment>
<feature type="region of interest" description="Disordered" evidence="1">
    <location>
        <begin position="1"/>
        <end position="117"/>
    </location>
</feature>
<feature type="region of interest" description="Disordered" evidence="1">
    <location>
        <begin position="180"/>
        <end position="201"/>
    </location>
</feature>
<feature type="compositionally biased region" description="Basic and acidic residues" evidence="1">
    <location>
        <begin position="180"/>
        <end position="189"/>
    </location>
</feature>
<keyword evidence="3" id="KW-1185">Reference proteome</keyword>
<organism evidence="2 3">
    <name type="scientific">Brevundimonas faecalis</name>
    <dbReference type="NCBI Taxonomy" id="947378"/>
    <lineage>
        <taxon>Bacteria</taxon>
        <taxon>Pseudomonadati</taxon>
        <taxon>Pseudomonadota</taxon>
        <taxon>Alphaproteobacteria</taxon>
        <taxon>Caulobacterales</taxon>
        <taxon>Caulobacteraceae</taxon>
        <taxon>Brevundimonas</taxon>
    </lineage>
</organism>
<accession>A0ABV2REH9</accession>
<sequence length="201" mass="21418">MKRTPFKPPRDRPSRSNSLKGGDASKLRSGGLARASSLKAGGADKLRSSSPKDGSAPKTRSSSPKDGSAPKTRSSSPKDGSAPKLRSSSPKDGNAPKKKPSLSPWEQQKEAAKRAALNALKRARRSAEKAGVLLSEWEGDFLDSVGERIQTHGRAFADPEKGAPGQALSAMQGRKLKEITAKAKGEAPKRRWARKPAQSEE</sequence>
<dbReference type="Proteomes" id="UP001549313">
    <property type="component" value="Unassembled WGS sequence"/>
</dbReference>
<dbReference type="EMBL" id="JBEPTF010000004">
    <property type="protein sequence ID" value="MET4684981.1"/>
    <property type="molecule type" value="Genomic_DNA"/>
</dbReference>
<proteinExistence type="predicted"/>